<evidence type="ECO:0000256" key="1">
    <source>
        <dbReference type="SAM" id="Phobius"/>
    </source>
</evidence>
<reference evidence="2 3" key="1">
    <citation type="submission" date="2018-11" db="EMBL/GenBank/DDBJ databases">
        <title>Genomic Encyclopedia of Type Strains, Phase IV (KMG-IV): sequencing the most valuable type-strain genomes for metagenomic binning, comparative biology and taxonomic classification.</title>
        <authorList>
            <person name="Goeker M."/>
        </authorList>
    </citation>
    <scope>NUCLEOTIDE SEQUENCE [LARGE SCALE GENOMIC DNA]</scope>
    <source>
        <strain evidence="2 3">DSM 18090</strain>
    </source>
</reference>
<evidence type="ECO:0000313" key="2">
    <source>
        <dbReference type="EMBL" id="RPF53185.1"/>
    </source>
</evidence>
<proteinExistence type="predicted"/>
<keyword evidence="3" id="KW-1185">Reference proteome</keyword>
<name>A0A3N5C4X0_9BACI</name>
<gene>
    <name evidence="2" type="ORF">EDC24_1681</name>
</gene>
<dbReference type="EMBL" id="RKRF01000009">
    <property type="protein sequence ID" value="RPF53185.1"/>
    <property type="molecule type" value="Genomic_DNA"/>
</dbReference>
<sequence length="110" mass="12480">MGSKVICDQCAKEIEHEDDLVVTTVIFSVTPYCNRCYVDRIKGMSSFFVGNVPLNGMYSNFTTFFSVLCFLILLLIESFSFKPLILLALGGFIAFRIYSYVVYERQVGKS</sequence>
<dbReference type="OrthoDB" id="2657646at2"/>
<organism evidence="2 3">
    <name type="scientific">Aquisalibacillus elongatus</name>
    <dbReference type="NCBI Taxonomy" id="485577"/>
    <lineage>
        <taxon>Bacteria</taxon>
        <taxon>Bacillati</taxon>
        <taxon>Bacillota</taxon>
        <taxon>Bacilli</taxon>
        <taxon>Bacillales</taxon>
        <taxon>Bacillaceae</taxon>
        <taxon>Aquisalibacillus</taxon>
    </lineage>
</organism>
<evidence type="ECO:0000313" key="3">
    <source>
        <dbReference type="Proteomes" id="UP000276443"/>
    </source>
</evidence>
<dbReference type="Proteomes" id="UP000276443">
    <property type="component" value="Unassembled WGS sequence"/>
</dbReference>
<keyword evidence="1" id="KW-0472">Membrane</keyword>
<dbReference type="RefSeq" id="WP_124221574.1">
    <property type="nucleotide sequence ID" value="NZ_RKRF01000009.1"/>
</dbReference>
<dbReference type="AlphaFoldDB" id="A0A3N5C4X0"/>
<keyword evidence="1" id="KW-1133">Transmembrane helix</keyword>
<protein>
    <submittedName>
        <fullName evidence="2">Uncharacterized protein</fullName>
    </submittedName>
</protein>
<feature type="transmembrane region" description="Helical" evidence="1">
    <location>
        <begin position="57"/>
        <end position="76"/>
    </location>
</feature>
<comment type="caution">
    <text evidence="2">The sequence shown here is derived from an EMBL/GenBank/DDBJ whole genome shotgun (WGS) entry which is preliminary data.</text>
</comment>
<accession>A0A3N5C4X0</accession>
<feature type="transmembrane region" description="Helical" evidence="1">
    <location>
        <begin position="83"/>
        <end position="103"/>
    </location>
</feature>
<keyword evidence="1" id="KW-0812">Transmembrane</keyword>